<evidence type="ECO:0000256" key="1">
    <source>
        <dbReference type="SAM" id="MobiDB-lite"/>
    </source>
</evidence>
<gene>
    <name evidence="2" type="ORF">BO80DRAFT_234285</name>
</gene>
<feature type="compositionally biased region" description="Basic residues" evidence="1">
    <location>
        <begin position="73"/>
        <end position="83"/>
    </location>
</feature>
<feature type="compositionally biased region" description="Basic and acidic residues" evidence="1">
    <location>
        <begin position="84"/>
        <end position="95"/>
    </location>
</feature>
<dbReference type="EMBL" id="KZ824424">
    <property type="protein sequence ID" value="RAL04351.1"/>
    <property type="molecule type" value="Genomic_DNA"/>
</dbReference>
<feature type="compositionally biased region" description="Basic and acidic residues" evidence="1">
    <location>
        <begin position="1"/>
        <end position="25"/>
    </location>
</feature>
<proteinExistence type="predicted"/>
<reference evidence="2 3" key="1">
    <citation type="submission" date="2018-02" db="EMBL/GenBank/DDBJ databases">
        <title>The genomes of Aspergillus section Nigri reveals drivers in fungal speciation.</title>
        <authorList>
            <consortium name="DOE Joint Genome Institute"/>
            <person name="Vesth T.C."/>
            <person name="Nybo J."/>
            <person name="Theobald S."/>
            <person name="Brandl J."/>
            <person name="Frisvad J.C."/>
            <person name="Nielsen K.F."/>
            <person name="Lyhne E.K."/>
            <person name="Kogle M.E."/>
            <person name="Kuo A."/>
            <person name="Riley R."/>
            <person name="Clum A."/>
            <person name="Nolan M."/>
            <person name="Lipzen A."/>
            <person name="Salamov A."/>
            <person name="Henrissat B."/>
            <person name="Wiebenga A."/>
            <person name="De vries R.P."/>
            <person name="Grigoriev I.V."/>
            <person name="Mortensen U.H."/>
            <person name="Andersen M.R."/>
            <person name="Baker S.E."/>
        </authorList>
    </citation>
    <scope>NUCLEOTIDE SEQUENCE [LARGE SCALE GENOMIC DNA]</scope>
    <source>
        <strain evidence="2 3">CBS 121593</strain>
    </source>
</reference>
<feature type="compositionally biased region" description="Basic and acidic residues" evidence="1">
    <location>
        <begin position="135"/>
        <end position="171"/>
    </location>
</feature>
<evidence type="ECO:0000313" key="3">
    <source>
        <dbReference type="Proteomes" id="UP000249402"/>
    </source>
</evidence>
<sequence>MMVGDRPCRARMESHFDHPDAERPGDIVSQGRQFNQRRLERLNPISLIAQEGMMNRDSGRQLPRNHTRPEKAKKGKTKRKYRTSRGDRTEKEKKVTTYQAMSKRYLGICWGGGMRSDVFVGVAQNEVCVRPGRQRNQELENRDNSGEVEKNKNSRKREEKAQRRVTELSAN</sequence>
<feature type="region of interest" description="Disordered" evidence="1">
    <location>
        <begin position="1"/>
        <end position="28"/>
    </location>
</feature>
<dbReference type="GeneID" id="37219359"/>
<protein>
    <submittedName>
        <fullName evidence="2">Uncharacterized protein</fullName>
    </submittedName>
</protein>
<dbReference type="RefSeq" id="XP_025578678.1">
    <property type="nucleotide sequence ID" value="XM_025714494.1"/>
</dbReference>
<accession>A0A395H8T0</accession>
<dbReference type="VEuPathDB" id="FungiDB:BO80DRAFT_234285"/>
<dbReference type="Proteomes" id="UP000249402">
    <property type="component" value="Unassembled WGS sequence"/>
</dbReference>
<organism evidence="2 3">
    <name type="scientific">Aspergillus ibericus CBS 121593</name>
    <dbReference type="NCBI Taxonomy" id="1448316"/>
    <lineage>
        <taxon>Eukaryota</taxon>
        <taxon>Fungi</taxon>
        <taxon>Dikarya</taxon>
        <taxon>Ascomycota</taxon>
        <taxon>Pezizomycotina</taxon>
        <taxon>Eurotiomycetes</taxon>
        <taxon>Eurotiomycetidae</taxon>
        <taxon>Eurotiales</taxon>
        <taxon>Aspergillaceae</taxon>
        <taxon>Aspergillus</taxon>
        <taxon>Aspergillus subgen. Circumdati</taxon>
    </lineage>
</organism>
<feature type="region of interest" description="Disordered" evidence="1">
    <location>
        <begin position="131"/>
        <end position="171"/>
    </location>
</feature>
<keyword evidence="3" id="KW-1185">Reference proteome</keyword>
<evidence type="ECO:0000313" key="2">
    <source>
        <dbReference type="EMBL" id="RAL04351.1"/>
    </source>
</evidence>
<dbReference type="AlphaFoldDB" id="A0A395H8T0"/>
<feature type="region of interest" description="Disordered" evidence="1">
    <location>
        <begin position="49"/>
        <end position="95"/>
    </location>
</feature>
<name>A0A395H8T0_9EURO</name>